<dbReference type="SUPFAM" id="SSF49899">
    <property type="entry name" value="Concanavalin A-like lectins/glucanases"/>
    <property type="match status" value="1"/>
</dbReference>
<keyword evidence="2" id="KW-0732">Signal</keyword>
<comment type="similarity">
    <text evidence="1">Belongs to the glycosyl hydrolase 16 family.</text>
</comment>
<accession>A0A857JR83</accession>
<keyword evidence="4 7" id="KW-0326">Glycosidase</keyword>
<name>A0A857JR83_9ALTE</name>
<keyword evidence="3 7" id="KW-0378">Hydrolase</keyword>
<evidence type="ECO:0000256" key="4">
    <source>
        <dbReference type="ARBA" id="ARBA00023295"/>
    </source>
</evidence>
<dbReference type="Pfam" id="PF00722">
    <property type="entry name" value="Glyco_hydro_16"/>
    <property type="match status" value="1"/>
</dbReference>
<evidence type="ECO:0000256" key="5">
    <source>
        <dbReference type="PIRSR" id="PIRSR001097-50"/>
    </source>
</evidence>
<dbReference type="EMBL" id="CP047656">
    <property type="protein sequence ID" value="QHJ13074.1"/>
    <property type="molecule type" value="Genomic_DNA"/>
</dbReference>
<evidence type="ECO:0000313" key="8">
    <source>
        <dbReference type="Proteomes" id="UP000464524"/>
    </source>
</evidence>
<dbReference type="PROSITE" id="PS51762">
    <property type="entry name" value="GH16_2"/>
    <property type="match status" value="1"/>
</dbReference>
<protein>
    <submittedName>
        <fullName evidence="7">Beta-porphyranase B</fullName>
        <ecNumber evidence="7">3.2.1.178</ecNumber>
    </submittedName>
</protein>
<organism evidence="7 8">
    <name type="scientific">Paraglaciecola mesophila</name>
    <dbReference type="NCBI Taxonomy" id="197222"/>
    <lineage>
        <taxon>Bacteria</taxon>
        <taxon>Pseudomonadati</taxon>
        <taxon>Pseudomonadota</taxon>
        <taxon>Gammaproteobacteria</taxon>
        <taxon>Alteromonadales</taxon>
        <taxon>Alteromonadaceae</taxon>
        <taxon>Paraglaciecola</taxon>
    </lineage>
</organism>
<dbReference type="InterPro" id="IPR013320">
    <property type="entry name" value="ConA-like_dom_sf"/>
</dbReference>
<dbReference type="KEGG" id="pmes:FX988_03332"/>
<evidence type="ECO:0000256" key="3">
    <source>
        <dbReference type="ARBA" id="ARBA00022801"/>
    </source>
</evidence>
<dbReference type="OrthoDB" id="9809583at2"/>
<feature type="active site" description="Nucleophile" evidence="5">
    <location>
        <position position="176"/>
    </location>
</feature>
<feature type="domain" description="GH16" evidence="6">
    <location>
        <begin position="54"/>
        <end position="325"/>
    </location>
</feature>
<evidence type="ECO:0000313" key="7">
    <source>
        <dbReference type="EMBL" id="QHJ13074.1"/>
    </source>
</evidence>
<evidence type="ECO:0000259" key="6">
    <source>
        <dbReference type="PROSITE" id="PS51762"/>
    </source>
</evidence>
<evidence type="ECO:0000256" key="1">
    <source>
        <dbReference type="ARBA" id="ARBA00006865"/>
    </source>
</evidence>
<sequence>MKRNMFGQNDAIRWLNSGGLIVLLLIASLNVNAQEEAQTHPFVSGEDGASKQLLTQRWSLVETLSDEFEGDELSQIWDTRNIVPGKFLWNGRYPGLFQKKNVSVVDGELWMEGKKEDVVFEGRTWTHTGAILRSHALIQPGMYTEAKMKTTTTIMSGTFWMQTPHDPNCETVPKTELDVTESIGRASSNTKPPLEGESVPEWYEKARTSFLQGINATARQRQDSCTEKAINIETPKDLSGTFSPSENFHVYGFHWRTPTQLDFFVDGKFNHTIVPSIPFEKPMALILAIEIYDFNWPTDAKKDGFMASKKDRSTRYQWIRTWKTE</sequence>
<dbReference type="PIRSF" id="PIRSF001097">
    <property type="entry name" value="Agarase"/>
    <property type="match status" value="1"/>
</dbReference>
<dbReference type="EC" id="3.2.1.178" evidence="7"/>
<reference evidence="7 8" key="1">
    <citation type="submission" date="2019-12" db="EMBL/GenBank/DDBJ databases">
        <title>Genome sequencing and assembly of endphytes of Porphyra tenera.</title>
        <authorList>
            <person name="Park J.M."/>
            <person name="Shin R."/>
            <person name="Jo S.H."/>
        </authorList>
    </citation>
    <scope>NUCLEOTIDE SEQUENCE [LARGE SCALE GENOMIC DNA]</scope>
    <source>
        <strain evidence="7 8">GPM4</strain>
    </source>
</reference>
<gene>
    <name evidence="7" type="ORF">FX988_03332</name>
</gene>
<dbReference type="Gene3D" id="2.60.120.200">
    <property type="match status" value="1"/>
</dbReference>
<dbReference type="GO" id="GO:0033916">
    <property type="term" value="F:beta-agarase activity"/>
    <property type="evidence" value="ECO:0007669"/>
    <property type="project" value="InterPro"/>
</dbReference>
<dbReference type="InterPro" id="IPR000757">
    <property type="entry name" value="Beta-glucanase-like"/>
</dbReference>
<dbReference type="Proteomes" id="UP000464524">
    <property type="component" value="Chromosome"/>
</dbReference>
<dbReference type="GO" id="GO:0005975">
    <property type="term" value="P:carbohydrate metabolic process"/>
    <property type="evidence" value="ECO:0007669"/>
    <property type="project" value="InterPro"/>
</dbReference>
<dbReference type="InterPro" id="IPR016287">
    <property type="entry name" value="Beta_agarase"/>
</dbReference>
<dbReference type="AlphaFoldDB" id="A0A857JR83"/>
<dbReference type="RefSeq" id="WP_160181202.1">
    <property type="nucleotide sequence ID" value="NZ_CP047656.1"/>
</dbReference>
<evidence type="ECO:0000256" key="2">
    <source>
        <dbReference type="ARBA" id="ARBA00022729"/>
    </source>
</evidence>
<proteinExistence type="inferred from homology"/>
<feature type="active site" description="Proton donor" evidence="5">
    <location>
        <position position="181"/>
    </location>
</feature>
<keyword evidence="8" id="KW-1185">Reference proteome</keyword>